<evidence type="ECO:0000313" key="2">
    <source>
        <dbReference type="Proteomes" id="UP000001542"/>
    </source>
</evidence>
<dbReference type="RefSeq" id="XP_001308715.1">
    <property type="nucleotide sequence ID" value="XM_001308714.1"/>
</dbReference>
<dbReference type="Proteomes" id="UP000001542">
    <property type="component" value="Unassembled WGS sequence"/>
</dbReference>
<organism evidence="1 2">
    <name type="scientific">Trichomonas vaginalis (strain ATCC PRA-98 / G3)</name>
    <dbReference type="NCBI Taxonomy" id="412133"/>
    <lineage>
        <taxon>Eukaryota</taxon>
        <taxon>Metamonada</taxon>
        <taxon>Parabasalia</taxon>
        <taxon>Trichomonadida</taxon>
        <taxon>Trichomonadidae</taxon>
        <taxon>Trichomonas</taxon>
    </lineage>
</organism>
<reference evidence="1" key="1">
    <citation type="submission" date="2006-10" db="EMBL/GenBank/DDBJ databases">
        <authorList>
            <person name="Amadeo P."/>
            <person name="Zhao Q."/>
            <person name="Wortman J."/>
            <person name="Fraser-Liggett C."/>
            <person name="Carlton J."/>
        </authorList>
    </citation>
    <scope>NUCLEOTIDE SEQUENCE</scope>
    <source>
        <strain evidence="1">G3</strain>
    </source>
</reference>
<dbReference type="InParanoid" id="A2FH17"/>
<dbReference type="KEGG" id="tva:4753548"/>
<dbReference type="EMBL" id="DS113788">
    <property type="protein sequence ID" value="EAX95785.1"/>
    <property type="molecule type" value="Genomic_DNA"/>
</dbReference>
<dbReference type="VEuPathDB" id="TrichDB:TVAGG3_0427850"/>
<evidence type="ECO:0008006" key="3">
    <source>
        <dbReference type="Google" id="ProtNLM"/>
    </source>
</evidence>
<evidence type="ECO:0000313" key="1">
    <source>
        <dbReference type="EMBL" id="EAX95785.1"/>
    </source>
</evidence>
<accession>A2FH17</accession>
<dbReference type="VEuPathDB" id="TrichDB:TVAG_353970"/>
<name>A2FH17_TRIV3</name>
<sequence>MKNAKRFDWSDYFGDKVKLDHTQNGAPLYDNTSSNNYYVSNCEFEECTENGAIYIKSNNEIYTLIEDSAFRKCSSTYQGGSVYYGCHELGHFVQQQNSYSESKAENSYMAFCQLVKSSSTNENYAFDISVSQCGESESKGYKTSWISFGDIQIKNNNITYNKCIFHSSINSVLQGKSGYCNFSTFRENNQTREGSLAFGSHYKSNIQTVSYCNIIGNKCGTNKDQALFGCTYDTKVDHCVFLNNTAGCMFGIIDKDCTLTISDSCIQSKSISGSGTVTFEREDQIYSDLNQIISFYTELCFIPKQKQTTVSLSAFSRFAETSPSLLYSSKR</sequence>
<gene>
    <name evidence="1" type="ORF">TVAG_353970</name>
</gene>
<reference evidence="1" key="2">
    <citation type="journal article" date="2007" name="Science">
        <title>Draft genome sequence of the sexually transmitted pathogen Trichomonas vaginalis.</title>
        <authorList>
            <person name="Carlton J.M."/>
            <person name="Hirt R.P."/>
            <person name="Silva J.C."/>
            <person name="Delcher A.L."/>
            <person name="Schatz M."/>
            <person name="Zhao Q."/>
            <person name="Wortman J.R."/>
            <person name="Bidwell S.L."/>
            <person name="Alsmark U.C.M."/>
            <person name="Besteiro S."/>
            <person name="Sicheritz-Ponten T."/>
            <person name="Noel C.J."/>
            <person name="Dacks J.B."/>
            <person name="Foster P.G."/>
            <person name="Simillion C."/>
            <person name="Van de Peer Y."/>
            <person name="Miranda-Saavedra D."/>
            <person name="Barton G.J."/>
            <person name="Westrop G.D."/>
            <person name="Mueller S."/>
            <person name="Dessi D."/>
            <person name="Fiori P.L."/>
            <person name="Ren Q."/>
            <person name="Paulsen I."/>
            <person name="Zhang H."/>
            <person name="Bastida-Corcuera F.D."/>
            <person name="Simoes-Barbosa A."/>
            <person name="Brown M.T."/>
            <person name="Hayes R.D."/>
            <person name="Mukherjee M."/>
            <person name="Okumura C.Y."/>
            <person name="Schneider R."/>
            <person name="Smith A.J."/>
            <person name="Vanacova S."/>
            <person name="Villalvazo M."/>
            <person name="Haas B.J."/>
            <person name="Pertea M."/>
            <person name="Feldblyum T.V."/>
            <person name="Utterback T.R."/>
            <person name="Shu C.L."/>
            <person name="Osoegawa K."/>
            <person name="de Jong P.J."/>
            <person name="Hrdy I."/>
            <person name="Horvathova L."/>
            <person name="Zubacova Z."/>
            <person name="Dolezal P."/>
            <person name="Malik S.B."/>
            <person name="Logsdon J.M. Jr."/>
            <person name="Henze K."/>
            <person name="Gupta A."/>
            <person name="Wang C.C."/>
            <person name="Dunne R.L."/>
            <person name="Upcroft J.A."/>
            <person name="Upcroft P."/>
            <person name="White O."/>
            <person name="Salzberg S.L."/>
            <person name="Tang P."/>
            <person name="Chiu C.-H."/>
            <person name="Lee Y.-S."/>
            <person name="Embley T.M."/>
            <person name="Coombs G.H."/>
            <person name="Mottram J.C."/>
            <person name="Tachezy J."/>
            <person name="Fraser-Liggett C.M."/>
            <person name="Johnson P.J."/>
        </authorList>
    </citation>
    <scope>NUCLEOTIDE SEQUENCE [LARGE SCALE GENOMIC DNA]</scope>
    <source>
        <strain evidence="1">G3</strain>
    </source>
</reference>
<keyword evidence="2" id="KW-1185">Reference proteome</keyword>
<dbReference type="AlphaFoldDB" id="A2FH17"/>
<proteinExistence type="predicted"/>
<protein>
    <recommendedName>
        <fullName evidence="3">Right handed beta helix domain-containing protein</fullName>
    </recommendedName>
</protein>